<sequence>MSESLSAPQRPDCKFTPKQIAAFYFKPSLAEDGDPTGLQICQACGKARKHTPKTGYTNLESHVKSDHPRFEMEMGDDSVDATGSLLPWVRQKASNRYAWLEWVVNGNLPDSFVEMEYTKLPPVCRNTLRANMEAVTKAVEKRIGEEMPNKFGLLLDGWSHGTDHYLGVFACYVTPYGPQYPLLSLTPIVVDAAGWFNAETHMAALAAFRSFLRLARLMVVLLVGCANHRLNLAVRTLLEPHEAEMEQVQSLMKRLRTLKASLRPKLRQETRWGSSFAMLARYFERREYIGADDEDLAKLMPSPAANRRMKALLVELADVESVSMKLQCDDLNLLDTRDLLDGLFDDIVAALELENGVVKILGGRVKQLSRAEKAALKPFEREASAAAAATEETTKVAFPDRILKRRKVQDNASAYLEMLLFPKVDSKYWDVTTVDAVI</sequence>
<dbReference type="Proteomes" id="UP000198211">
    <property type="component" value="Unassembled WGS sequence"/>
</dbReference>
<protein>
    <recommendedName>
        <fullName evidence="3">BED-type domain-containing protein</fullName>
    </recommendedName>
</protein>
<dbReference type="PANTHER" id="PTHR40866">
    <property type="entry name" value="BED-TYPE DOMAIN-CONTAINING PROTEIN"/>
    <property type="match status" value="1"/>
</dbReference>
<dbReference type="InterPro" id="IPR012337">
    <property type="entry name" value="RNaseH-like_sf"/>
</dbReference>
<accession>A0A225VY51</accession>
<evidence type="ECO:0000313" key="1">
    <source>
        <dbReference type="EMBL" id="OWZ09520.1"/>
    </source>
</evidence>
<dbReference type="PANTHER" id="PTHR40866:SF1">
    <property type="entry name" value="BED-TYPE DOMAIN-CONTAINING PROTEIN"/>
    <property type="match status" value="1"/>
</dbReference>
<comment type="caution">
    <text evidence="1">The sequence shown here is derived from an EMBL/GenBank/DDBJ whole genome shotgun (WGS) entry which is preliminary data.</text>
</comment>
<dbReference type="OrthoDB" id="125057at2759"/>
<dbReference type="SUPFAM" id="SSF53098">
    <property type="entry name" value="Ribonuclease H-like"/>
    <property type="match status" value="1"/>
</dbReference>
<dbReference type="AlphaFoldDB" id="A0A225VY51"/>
<organism evidence="1 2">
    <name type="scientific">Phytophthora megakarya</name>
    <dbReference type="NCBI Taxonomy" id="4795"/>
    <lineage>
        <taxon>Eukaryota</taxon>
        <taxon>Sar</taxon>
        <taxon>Stramenopiles</taxon>
        <taxon>Oomycota</taxon>
        <taxon>Peronosporomycetes</taxon>
        <taxon>Peronosporales</taxon>
        <taxon>Peronosporaceae</taxon>
        <taxon>Phytophthora</taxon>
    </lineage>
</organism>
<dbReference type="EMBL" id="NBNE01002761">
    <property type="protein sequence ID" value="OWZ09520.1"/>
    <property type="molecule type" value="Genomic_DNA"/>
</dbReference>
<evidence type="ECO:0008006" key="3">
    <source>
        <dbReference type="Google" id="ProtNLM"/>
    </source>
</evidence>
<keyword evidence="2" id="KW-1185">Reference proteome</keyword>
<proteinExistence type="predicted"/>
<gene>
    <name evidence="1" type="ORF">PHMEG_00017770</name>
</gene>
<evidence type="ECO:0000313" key="2">
    <source>
        <dbReference type="Proteomes" id="UP000198211"/>
    </source>
</evidence>
<name>A0A225VY51_9STRA</name>
<reference evidence="2" key="1">
    <citation type="submission" date="2017-03" db="EMBL/GenBank/DDBJ databases">
        <title>Phytopthora megakarya and P. palmivora, two closely related causual agents of cacao black pod achieved similar genome size and gene model numbers by different mechanisms.</title>
        <authorList>
            <person name="Ali S."/>
            <person name="Shao J."/>
            <person name="Larry D.J."/>
            <person name="Kronmiller B."/>
            <person name="Shen D."/>
            <person name="Strem M.D."/>
            <person name="Melnick R.L."/>
            <person name="Guiltinan M.J."/>
            <person name="Tyler B.M."/>
            <person name="Meinhardt L.W."/>
            <person name="Bailey B.A."/>
        </authorList>
    </citation>
    <scope>NUCLEOTIDE SEQUENCE [LARGE SCALE GENOMIC DNA]</scope>
    <source>
        <strain evidence="2">zdho120</strain>
    </source>
</reference>